<sequence length="410" mass="46918">MKLAIIGDVHLGKAQKGLSEREEDIYNLFLRICERVIDEKAGIVCFLGDLFDSSHPPVKAISIALNVFENFAKNNIKVILIAGNHDIPSIKTRMCPIELPKTKENINKNVIELSEKNPIFKFNENNNDVYICGVEYHPPEKKQSLVKALENISSSLLLSNSNSEKNLKILLLHQGLKEFSPAEEEISQSDIPNVFDFVFVGHLHLRNISLKSEHYIKPDKRPTVILPGSIEIGSVSEVVKQMHNEACIIIVDTESKEYKPIAIQLSRKFISLQGKERILSSAIDSKLKKLTDDLEKSVVDGKLPWVYLEIEDDSKIGNSLINEKIARATDGKVLFVRKEINSEEISKIERNTEISFKDVNIRDVIRSYFLKYNDEVYELYEKRKDLSSAKEVMNKIYIKFKDNYQRQKII</sequence>
<keyword evidence="1" id="KW-0540">Nuclease</keyword>
<dbReference type="InterPro" id="IPR050535">
    <property type="entry name" value="DNA_Repair-Maintenance_Comp"/>
</dbReference>
<feature type="domain" description="Calcineurin-like phosphoesterase" evidence="4">
    <location>
        <begin position="1"/>
        <end position="204"/>
    </location>
</feature>
<evidence type="ECO:0000256" key="2">
    <source>
        <dbReference type="ARBA" id="ARBA00022801"/>
    </source>
</evidence>
<dbReference type="CDD" id="cd00840">
    <property type="entry name" value="MPP_Mre11_N"/>
    <property type="match status" value="1"/>
</dbReference>
<keyword evidence="2" id="KW-0378">Hydrolase</keyword>
<accession>A0A098E7L9</accession>
<dbReference type="AlphaFoldDB" id="A0A098E7L9"/>
<evidence type="ECO:0000313" key="5">
    <source>
        <dbReference type="EMBL" id="CEG12012.1"/>
    </source>
</evidence>
<protein>
    <submittedName>
        <fullName evidence="5">Putative DNA double-strand break repair protein Mre11</fullName>
    </submittedName>
</protein>
<dbReference type="Gene3D" id="3.60.21.10">
    <property type="match status" value="1"/>
</dbReference>
<evidence type="ECO:0000259" key="4">
    <source>
        <dbReference type="Pfam" id="PF00149"/>
    </source>
</evidence>
<evidence type="ECO:0000256" key="3">
    <source>
        <dbReference type="ARBA" id="ARBA00022839"/>
    </source>
</evidence>
<dbReference type="Pfam" id="PF00149">
    <property type="entry name" value="Metallophos"/>
    <property type="match status" value="1"/>
</dbReference>
<gene>
    <name evidence="5" type="ORF">MSIBF_A1860003</name>
</gene>
<dbReference type="InterPro" id="IPR041796">
    <property type="entry name" value="Mre11_N"/>
</dbReference>
<organism evidence="5">
    <name type="scientific">groundwater metagenome</name>
    <dbReference type="NCBI Taxonomy" id="717931"/>
    <lineage>
        <taxon>unclassified sequences</taxon>
        <taxon>metagenomes</taxon>
        <taxon>ecological metagenomes</taxon>
    </lineage>
</organism>
<dbReference type="SUPFAM" id="SSF56300">
    <property type="entry name" value="Metallo-dependent phosphatases"/>
    <property type="match status" value="1"/>
</dbReference>
<dbReference type="PANTHER" id="PTHR30337:SF0">
    <property type="entry name" value="NUCLEASE SBCCD SUBUNIT D"/>
    <property type="match status" value="1"/>
</dbReference>
<evidence type="ECO:0000256" key="1">
    <source>
        <dbReference type="ARBA" id="ARBA00022722"/>
    </source>
</evidence>
<dbReference type="InterPro" id="IPR004843">
    <property type="entry name" value="Calcineurin-like_PHP"/>
</dbReference>
<keyword evidence="3" id="KW-0269">Exonuclease</keyword>
<dbReference type="InterPro" id="IPR029052">
    <property type="entry name" value="Metallo-depent_PP-like"/>
</dbReference>
<dbReference type="PANTHER" id="PTHR30337">
    <property type="entry name" value="COMPONENT OF ATP-DEPENDENT DSDNA EXONUCLEASE"/>
    <property type="match status" value="1"/>
</dbReference>
<name>A0A098E7L9_9ZZZZ</name>
<proteinExistence type="predicted"/>
<reference evidence="5" key="1">
    <citation type="submission" date="2014-09" db="EMBL/GenBank/DDBJ databases">
        <authorList>
            <person name="Probst J Alexander"/>
        </authorList>
    </citation>
    <scope>NUCLEOTIDE SEQUENCE</scope>
</reference>
<dbReference type="EMBL" id="CCXY01000097">
    <property type="protein sequence ID" value="CEG12012.1"/>
    <property type="molecule type" value="Genomic_DNA"/>
</dbReference>
<dbReference type="GO" id="GO:0004527">
    <property type="term" value="F:exonuclease activity"/>
    <property type="evidence" value="ECO:0007669"/>
    <property type="project" value="UniProtKB-KW"/>
</dbReference>